<evidence type="ECO:0000313" key="1">
    <source>
        <dbReference type="EMBL" id="PPE03597.1"/>
    </source>
</evidence>
<proteinExistence type="predicted"/>
<dbReference type="AlphaFoldDB" id="A0A2S5R8H7"/>
<protein>
    <submittedName>
        <fullName evidence="1">Uncharacterized protein</fullName>
    </submittedName>
</protein>
<comment type="caution">
    <text evidence="1">The sequence shown here is derived from an EMBL/GenBank/DDBJ whole genome shotgun (WGS) entry which is preliminary data.</text>
</comment>
<accession>A0A2S5R8H7</accession>
<dbReference type="EMBL" id="PHHC01000091">
    <property type="protein sequence ID" value="PPE03597.1"/>
    <property type="molecule type" value="Genomic_DNA"/>
</dbReference>
<gene>
    <name evidence="1" type="ORF">HCUR_00952</name>
</gene>
<name>A0A2S5R8H7_9PROT</name>
<keyword evidence="2" id="KW-1185">Reference proteome</keyword>
<evidence type="ECO:0000313" key="2">
    <source>
        <dbReference type="Proteomes" id="UP000239425"/>
    </source>
</evidence>
<reference evidence="1 2" key="1">
    <citation type="submission" date="2017-11" db="EMBL/GenBank/DDBJ databases">
        <title>Comparative genomic analysis of Holospora spp., intranuclear symbionts of paramecia.</title>
        <authorList>
            <person name="Garushyants S.K."/>
            <person name="Beliavskaya A."/>
            <person name="Malko D.B."/>
            <person name="Logacheva M.D."/>
            <person name="Rautian M.S."/>
            <person name="Gelfand M.S."/>
        </authorList>
    </citation>
    <scope>NUCLEOTIDE SEQUENCE [LARGE SCALE GENOMIC DNA]</scope>
    <source>
        <strain evidence="2">02AZ16</strain>
    </source>
</reference>
<dbReference type="Proteomes" id="UP000239425">
    <property type="component" value="Unassembled WGS sequence"/>
</dbReference>
<sequence>MGSTLGAIEFTYGFCRGIALLGRGNVPNEYPRKPW</sequence>
<organism evidence="1 2">
    <name type="scientific">Holospora curviuscula</name>
    <dbReference type="NCBI Taxonomy" id="1082868"/>
    <lineage>
        <taxon>Bacteria</taxon>
        <taxon>Pseudomonadati</taxon>
        <taxon>Pseudomonadota</taxon>
        <taxon>Alphaproteobacteria</taxon>
        <taxon>Holosporales</taxon>
        <taxon>Holosporaceae</taxon>
        <taxon>Holospora</taxon>
    </lineage>
</organism>